<evidence type="ECO:0000256" key="2">
    <source>
        <dbReference type="ARBA" id="ARBA00011915"/>
    </source>
</evidence>
<evidence type="ECO:0000259" key="4">
    <source>
        <dbReference type="Pfam" id="PF16113"/>
    </source>
</evidence>
<dbReference type="InterPro" id="IPR029045">
    <property type="entry name" value="ClpP/crotonase-like_dom_sf"/>
</dbReference>
<sequence>MAHPPAAEPVVRTRPGRTALLELNRPAALNALDAEMVRQLTEALAAWRDDPAVRSVLVSSTSPKAFCAGGDIRAVREAGMRGDDEQVRGYFAAEYALNAMIARYPKPYTALVDGYAMGGGLGISVHGSAMVVTERALLAMPETAIGFFPDIGATYFLPRLPGSVGRYLGLTGARINGAAAVECGLATHYVPAAELPALQAELAGGADPAPALARRAVPPPPSELTGRLPAIARCFSAPGLAEVRARLTAEERGQGEDAAWARDTLDQLDRASPMSLAVTAELLAAGEGASLEDCLARELAYACKVAREPDFHEGVRALLVDKDRKPAWSSDPRITI</sequence>
<evidence type="ECO:0000256" key="1">
    <source>
        <dbReference type="ARBA" id="ARBA00001709"/>
    </source>
</evidence>
<dbReference type="AlphaFoldDB" id="A0A1H0HT85"/>
<dbReference type="SUPFAM" id="SSF52096">
    <property type="entry name" value="ClpP/crotonase"/>
    <property type="match status" value="1"/>
</dbReference>
<dbReference type="EMBL" id="FNIE01000008">
    <property type="protein sequence ID" value="SDO22324.1"/>
    <property type="molecule type" value="Genomic_DNA"/>
</dbReference>
<dbReference type="InterPro" id="IPR045004">
    <property type="entry name" value="ECH_dom"/>
</dbReference>
<gene>
    <name evidence="5" type="ORF">SAMN05216259_108191</name>
</gene>
<keyword evidence="3" id="KW-0378">Hydrolase</keyword>
<feature type="domain" description="Enoyl-CoA hydratase/isomerase" evidence="4">
    <location>
        <begin position="20"/>
        <end position="330"/>
    </location>
</feature>
<reference evidence="5 6" key="1">
    <citation type="submission" date="2016-10" db="EMBL/GenBank/DDBJ databases">
        <authorList>
            <person name="de Groot N.N."/>
        </authorList>
    </citation>
    <scope>NUCLEOTIDE SEQUENCE [LARGE SCALE GENOMIC DNA]</scope>
    <source>
        <strain evidence="5 6">CGMCC 4.2022</strain>
    </source>
</reference>
<dbReference type="RefSeq" id="WP_093785736.1">
    <property type="nucleotide sequence ID" value="NZ_FNIE01000008.1"/>
</dbReference>
<keyword evidence="6" id="KW-1185">Reference proteome</keyword>
<dbReference type="Pfam" id="PF16113">
    <property type="entry name" value="ECH_2"/>
    <property type="match status" value="1"/>
</dbReference>
<dbReference type="CDD" id="cd06558">
    <property type="entry name" value="crotonase-like"/>
    <property type="match status" value="1"/>
</dbReference>
<proteinExistence type="predicted"/>
<accession>A0A1H0HT85</accession>
<comment type="catalytic activity">
    <reaction evidence="1">
        <text>3-hydroxy-2-methylpropanoyl-CoA + H2O = 3-hydroxy-2-methylpropanoate + CoA + H(+)</text>
        <dbReference type="Rhea" id="RHEA:20888"/>
        <dbReference type="ChEBI" id="CHEBI:11805"/>
        <dbReference type="ChEBI" id="CHEBI:15377"/>
        <dbReference type="ChEBI" id="CHEBI:15378"/>
        <dbReference type="ChEBI" id="CHEBI:57287"/>
        <dbReference type="ChEBI" id="CHEBI:57340"/>
        <dbReference type="EC" id="3.1.2.4"/>
    </reaction>
</comment>
<name>A0A1H0HT85_9ACTN</name>
<dbReference type="EC" id="3.1.2.4" evidence="2"/>
<dbReference type="STRING" id="310781.SAMN05216259_108191"/>
<dbReference type="InterPro" id="IPR032259">
    <property type="entry name" value="HIBYL-CoA-H"/>
</dbReference>
<dbReference type="NCBIfam" id="NF004127">
    <property type="entry name" value="PRK05617.1"/>
    <property type="match status" value="1"/>
</dbReference>
<dbReference type="Gene3D" id="3.90.226.10">
    <property type="entry name" value="2-enoyl-CoA Hydratase, Chain A, domain 1"/>
    <property type="match status" value="1"/>
</dbReference>
<evidence type="ECO:0000256" key="3">
    <source>
        <dbReference type="ARBA" id="ARBA00022801"/>
    </source>
</evidence>
<dbReference type="PANTHER" id="PTHR43176:SF3">
    <property type="entry name" value="3-HYDROXYISOBUTYRYL-COA HYDROLASE, MITOCHONDRIAL"/>
    <property type="match status" value="1"/>
</dbReference>
<dbReference type="OrthoDB" id="9790967at2"/>
<dbReference type="PANTHER" id="PTHR43176">
    <property type="entry name" value="3-HYDROXYISOBUTYRYL-COA HYDROLASE-RELATED"/>
    <property type="match status" value="1"/>
</dbReference>
<organism evidence="5 6">
    <name type="scientific">Actinacidiphila guanduensis</name>
    <dbReference type="NCBI Taxonomy" id="310781"/>
    <lineage>
        <taxon>Bacteria</taxon>
        <taxon>Bacillati</taxon>
        <taxon>Actinomycetota</taxon>
        <taxon>Actinomycetes</taxon>
        <taxon>Kitasatosporales</taxon>
        <taxon>Streptomycetaceae</taxon>
        <taxon>Actinacidiphila</taxon>
    </lineage>
</organism>
<evidence type="ECO:0000313" key="5">
    <source>
        <dbReference type="EMBL" id="SDO22324.1"/>
    </source>
</evidence>
<protein>
    <recommendedName>
        <fullName evidence="2">3-hydroxyisobutyryl-CoA hydrolase</fullName>
        <ecNumber evidence="2">3.1.2.4</ecNumber>
    </recommendedName>
</protein>
<dbReference type="Proteomes" id="UP000199341">
    <property type="component" value="Unassembled WGS sequence"/>
</dbReference>
<dbReference type="GO" id="GO:0003860">
    <property type="term" value="F:3-hydroxyisobutyryl-CoA hydrolase activity"/>
    <property type="evidence" value="ECO:0007669"/>
    <property type="project" value="UniProtKB-EC"/>
</dbReference>
<evidence type="ECO:0000313" key="6">
    <source>
        <dbReference type="Proteomes" id="UP000199341"/>
    </source>
</evidence>
<dbReference type="GO" id="GO:0006574">
    <property type="term" value="P:L-valine catabolic process"/>
    <property type="evidence" value="ECO:0007669"/>
    <property type="project" value="TreeGrafter"/>
</dbReference>